<comment type="caution">
    <text evidence="2">The sequence shown here is derived from an EMBL/GenBank/DDBJ whole genome shotgun (WGS) entry which is preliminary data.</text>
</comment>
<dbReference type="AlphaFoldDB" id="A0ABD5YYC1"/>
<protein>
    <submittedName>
        <fullName evidence="2">Metal-dependent hydrolase</fullName>
    </submittedName>
</protein>
<dbReference type="Pfam" id="PF04307">
    <property type="entry name" value="YdjM"/>
    <property type="match status" value="1"/>
</dbReference>
<name>A0ABD5YYC1_9EURY</name>
<sequence>MNKKEHIINGVLIGIGVGVLLSPTGDKWMVHSVFSVAIPVTLGALVPDIDTEFGKHRKTLHNVFVLAVFAAFPFVYDNLQYVWIGVLTHFVLDYLGSKRGIALFYPLSTDEWNSPFGVKVTNRFASIVTILVTVFELTIGYFVLIGSTVAGATLPLIG</sequence>
<evidence type="ECO:0000313" key="2">
    <source>
        <dbReference type="EMBL" id="MFC7193052.1"/>
    </source>
</evidence>
<keyword evidence="1" id="KW-0812">Transmembrane</keyword>
<keyword evidence="1" id="KW-0472">Membrane</keyword>
<dbReference type="GeneID" id="76202700"/>
<accession>A0ABD5YYC1</accession>
<dbReference type="Proteomes" id="UP001596417">
    <property type="component" value="Unassembled WGS sequence"/>
</dbReference>
<keyword evidence="1" id="KW-1133">Transmembrane helix</keyword>
<keyword evidence="3" id="KW-1185">Reference proteome</keyword>
<gene>
    <name evidence="2" type="ORF">ACFQL7_26950</name>
</gene>
<proteinExistence type="predicted"/>
<dbReference type="GO" id="GO:0016787">
    <property type="term" value="F:hydrolase activity"/>
    <property type="evidence" value="ECO:0007669"/>
    <property type="project" value="UniProtKB-KW"/>
</dbReference>
<evidence type="ECO:0000256" key="1">
    <source>
        <dbReference type="SAM" id="Phobius"/>
    </source>
</evidence>
<organism evidence="2 3">
    <name type="scientific">Halocatena marina</name>
    <dbReference type="NCBI Taxonomy" id="2934937"/>
    <lineage>
        <taxon>Archaea</taxon>
        <taxon>Methanobacteriati</taxon>
        <taxon>Methanobacteriota</taxon>
        <taxon>Stenosarchaea group</taxon>
        <taxon>Halobacteria</taxon>
        <taxon>Halobacteriales</taxon>
        <taxon>Natronomonadaceae</taxon>
        <taxon>Halocatena</taxon>
    </lineage>
</organism>
<keyword evidence="2" id="KW-0378">Hydrolase</keyword>
<dbReference type="EMBL" id="JBHTAX010000006">
    <property type="protein sequence ID" value="MFC7193052.1"/>
    <property type="molecule type" value="Genomic_DNA"/>
</dbReference>
<feature type="transmembrane region" description="Helical" evidence="1">
    <location>
        <begin position="59"/>
        <end position="76"/>
    </location>
</feature>
<feature type="transmembrane region" description="Helical" evidence="1">
    <location>
        <begin position="7"/>
        <end position="22"/>
    </location>
</feature>
<evidence type="ECO:0000313" key="3">
    <source>
        <dbReference type="Proteomes" id="UP001596417"/>
    </source>
</evidence>
<dbReference type="RefSeq" id="WP_248910564.1">
    <property type="nucleotide sequence ID" value="NZ_CP109982.1"/>
</dbReference>
<dbReference type="InterPro" id="IPR007404">
    <property type="entry name" value="YdjM-like"/>
</dbReference>
<feature type="transmembrane region" description="Helical" evidence="1">
    <location>
        <begin position="28"/>
        <end position="47"/>
    </location>
</feature>
<reference evidence="2 3" key="1">
    <citation type="journal article" date="2019" name="Int. J. Syst. Evol. Microbiol.">
        <title>The Global Catalogue of Microorganisms (GCM) 10K type strain sequencing project: providing services to taxonomists for standard genome sequencing and annotation.</title>
        <authorList>
            <consortium name="The Broad Institute Genomics Platform"/>
            <consortium name="The Broad Institute Genome Sequencing Center for Infectious Disease"/>
            <person name="Wu L."/>
            <person name="Ma J."/>
        </authorList>
    </citation>
    <scope>NUCLEOTIDE SEQUENCE [LARGE SCALE GENOMIC DNA]</scope>
    <source>
        <strain evidence="2 3">RDMS1</strain>
    </source>
</reference>
<feature type="transmembrane region" description="Helical" evidence="1">
    <location>
        <begin position="124"/>
        <end position="157"/>
    </location>
</feature>